<proteinExistence type="predicted"/>
<dbReference type="AlphaFoldDB" id="A0A1N6E795"/>
<evidence type="ECO:0000313" key="4">
    <source>
        <dbReference type="Proteomes" id="UP000184932"/>
    </source>
</evidence>
<sequence length="432" mass="48020">MALDVTEARQAPYEAEEKELYEIGEMPPLGYVPPKMYAWAIRRERHGEPDVSFKQEVLPTWEIDSQEVLVLVMAAGVNYNGVWAGLGKPISPFDVHGQDFHIAGSDASGIVWKVGDKVTRWKVGDEVVIHCNQDDGDDEFCNGGDPMYSPSQRIWGYETGDGSFAQFTKVQAQQLMPRPKHLTWEESACYTLTLATAYRMLFGHEPHDLKPGQNVLVWGASGGLGSYAIQLANTAGANAIGVISDESKRQFVMDQGAKGVINRKDFNCWGQLPTVNSPEYNEWLKEARKFGKAIWDITGKGVNVDMVFEHPGEATFPVSTLVVKKGGMVVICAGTSGFNCTFDVRYMWMHQKRLQGSHFAHLKQASAANKLMVERRLDPCMSEVFPWDEIPAAHTKMLRNEHKPGNMSVLVQAPRTGLRTLEDVLEAGRSGN</sequence>
<evidence type="ECO:0000256" key="1">
    <source>
        <dbReference type="ARBA" id="ARBA00022857"/>
    </source>
</evidence>
<dbReference type="OrthoDB" id="9790818at2"/>
<dbReference type="Gene3D" id="3.40.50.720">
    <property type="entry name" value="NAD(P)-binding Rossmann-like Domain"/>
    <property type="match status" value="1"/>
</dbReference>
<dbReference type="InterPro" id="IPR036291">
    <property type="entry name" value="NAD(P)-bd_dom_sf"/>
</dbReference>
<name>A0A1N6E795_9RHOB</name>
<evidence type="ECO:0000259" key="2">
    <source>
        <dbReference type="SMART" id="SM00829"/>
    </source>
</evidence>
<dbReference type="STRING" id="1217970.SAMN05444002_0418"/>
<feature type="domain" description="Enoyl reductase (ER)" evidence="2">
    <location>
        <begin position="47"/>
        <end position="402"/>
    </location>
</feature>
<gene>
    <name evidence="3" type="ORF">SAMN05444002_0418</name>
</gene>
<protein>
    <submittedName>
        <fullName evidence="3">Crotonyl-CoA carboxylase/reductase</fullName>
    </submittedName>
</protein>
<dbReference type="PANTHER" id="PTHR44154:SF1">
    <property type="entry name" value="QUINONE OXIDOREDUCTASE"/>
    <property type="match status" value="1"/>
</dbReference>
<dbReference type="RefSeq" id="WP_074257533.1">
    <property type="nucleotide sequence ID" value="NZ_FSRL01000001.1"/>
</dbReference>
<dbReference type="CDD" id="cd08246">
    <property type="entry name" value="crotonyl_coA_red"/>
    <property type="match status" value="1"/>
</dbReference>
<dbReference type="Pfam" id="PF00107">
    <property type="entry name" value="ADH_zinc_N"/>
    <property type="match status" value="1"/>
</dbReference>
<dbReference type="Gene3D" id="3.90.180.10">
    <property type="entry name" value="Medium-chain alcohol dehydrogenases, catalytic domain"/>
    <property type="match status" value="2"/>
</dbReference>
<organism evidence="3 4">
    <name type="scientific">Vannielia litorea</name>
    <dbReference type="NCBI Taxonomy" id="1217970"/>
    <lineage>
        <taxon>Bacteria</taxon>
        <taxon>Pseudomonadati</taxon>
        <taxon>Pseudomonadota</taxon>
        <taxon>Alphaproteobacteria</taxon>
        <taxon>Rhodobacterales</taxon>
        <taxon>Paracoccaceae</taxon>
        <taxon>Vannielia</taxon>
    </lineage>
</organism>
<dbReference type="InterPro" id="IPR011032">
    <property type="entry name" value="GroES-like_sf"/>
</dbReference>
<accession>A0A1N6E795</accession>
<evidence type="ECO:0000313" key="3">
    <source>
        <dbReference type="EMBL" id="SIN78909.1"/>
    </source>
</evidence>
<dbReference type="GO" id="GO:0043880">
    <property type="term" value="F:crotonyl-CoA reductase activity"/>
    <property type="evidence" value="ECO:0007669"/>
    <property type="project" value="InterPro"/>
</dbReference>
<dbReference type="InterPro" id="IPR013154">
    <property type="entry name" value="ADH-like_N"/>
</dbReference>
<dbReference type="Pfam" id="PF08240">
    <property type="entry name" value="ADH_N"/>
    <property type="match status" value="1"/>
</dbReference>
<dbReference type="InterPro" id="IPR051603">
    <property type="entry name" value="Zinc-ADH_QOR/CCCR"/>
</dbReference>
<dbReference type="InterPro" id="IPR010085">
    <property type="entry name" value="Crot_CoA_red"/>
</dbReference>
<dbReference type="SUPFAM" id="SSF50129">
    <property type="entry name" value="GroES-like"/>
    <property type="match status" value="1"/>
</dbReference>
<keyword evidence="1" id="KW-0521">NADP</keyword>
<dbReference type="InterPro" id="IPR020843">
    <property type="entry name" value="ER"/>
</dbReference>
<keyword evidence="4" id="KW-1185">Reference proteome</keyword>
<dbReference type="NCBIfam" id="TIGR01751">
    <property type="entry name" value="crot-CoA-red"/>
    <property type="match status" value="1"/>
</dbReference>
<dbReference type="Proteomes" id="UP000184932">
    <property type="component" value="Unassembled WGS sequence"/>
</dbReference>
<dbReference type="SUPFAM" id="SSF51735">
    <property type="entry name" value="NAD(P)-binding Rossmann-fold domains"/>
    <property type="match status" value="1"/>
</dbReference>
<dbReference type="SMART" id="SM00829">
    <property type="entry name" value="PKS_ER"/>
    <property type="match status" value="1"/>
</dbReference>
<dbReference type="EMBL" id="FSRL01000001">
    <property type="protein sequence ID" value="SIN78909.1"/>
    <property type="molecule type" value="Genomic_DNA"/>
</dbReference>
<reference evidence="4" key="1">
    <citation type="submission" date="2016-11" db="EMBL/GenBank/DDBJ databases">
        <authorList>
            <person name="Varghese N."/>
            <person name="Submissions S."/>
        </authorList>
    </citation>
    <scope>NUCLEOTIDE SEQUENCE [LARGE SCALE GENOMIC DNA]</scope>
    <source>
        <strain evidence="4">DSM 29440</strain>
    </source>
</reference>
<dbReference type="PANTHER" id="PTHR44154">
    <property type="entry name" value="QUINONE OXIDOREDUCTASE"/>
    <property type="match status" value="1"/>
</dbReference>
<dbReference type="InterPro" id="IPR013149">
    <property type="entry name" value="ADH-like_C"/>
</dbReference>